<dbReference type="RefSeq" id="WP_085121095.1">
    <property type="nucleotide sequence ID" value="NZ_FWZX01000002.1"/>
</dbReference>
<keyword evidence="3" id="KW-1185">Reference proteome</keyword>
<evidence type="ECO:0000313" key="3">
    <source>
        <dbReference type="Proteomes" id="UP000192917"/>
    </source>
</evidence>
<accession>A0A1Y6B9P0</accession>
<keyword evidence="1" id="KW-0175">Coiled coil</keyword>
<dbReference type="STRING" id="560819.SAMN05428998_1027"/>
<organism evidence="2 3">
    <name type="scientific">Tistlia consotensis USBA 355</name>
    <dbReference type="NCBI Taxonomy" id="560819"/>
    <lineage>
        <taxon>Bacteria</taxon>
        <taxon>Pseudomonadati</taxon>
        <taxon>Pseudomonadota</taxon>
        <taxon>Alphaproteobacteria</taxon>
        <taxon>Rhodospirillales</taxon>
        <taxon>Rhodovibrionaceae</taxon>
        <taxon>Tistlia</taxon>
    </lineage>
</organism>
<dbReference type="Proteomes" id="UP000192917">
    <property type="component" value="Unassembled WGS sequence"/>
</dbReference>
<protein>
    <submittedName>
        <fullName evidence="2">Uncharacterized protein</fullName>
    </submittedName>
</protein>
<feature type="coiled-coil region" evidence="1">
    <location>
        <begin position="7"/>
        <end position="92"/>
    </location>
</feature>
<dbReference type="EMBL" id="FWZX01000002">
    <property type="protein sequence ID" value="SME96627.1"/>
    <property type="molecule type" value="Genomic_DNA"/>
</dbReference>
<proteinExistence type="predicted"/>
<evidence type="ECO:0000256" key="1">
    <source>
        <dbReference type="SAM" id="Coils"/>
    </source>
</evidence>
<sequence length="94" mass="10876">MSRAAYLESLQHRLETLESRMSADRKRLAEGSPRDKVAAAGDLALVESRLAETREKLARLEAEPEGSWEGFKTEVEQDFDYLEREVERLIERPR</sequence>
<reference evidence="2 3" key="1">
    <citation type="submission" date="2017-04" db="EMBL/GenBank/DDBJ databases">
        <authorList>
            <person name="Afonso C.L."/>
            <person name="Miller P.J."/>
            <person name="Scott M.A."/>
            <person name="Spackman E."/>
            <person name="Goraichik I."/>
            <person name="Dimitrov K.M."/>
            <person name="Suarez D.L."/>
            <person name="Swayne D.E."/>
        </authorList>
    </citation>
    <scope>NUCLEOTIDE SEQUENCE [LARGE SCALE GENOMIC DNA]</scope>
    <source>
        <strain evidence="2 3">USBA 355</strain>
    </source>
</reference>
<name>A0A1Y6B9P0_9PROT</name>
<gene>
    <name evidence="2" type="ORF">SAMN05428998_1027</name>
</gene>
<evidence type="ECO:0000313" key="2">
    <source>
        <dbReference type="EMBL" id="SME96627.1"/>
    </source>
</evidence>
<dbReference type="AlphaFoldDB" id="A0A1Y6B9P0"/>